<proteinExistence type="predicted"/>
<keyword evidence="2 4" id="KW-0472">Membrane</keyword>
<comment type="caution">
    <text evidence="6">The sequence shown here is derived from an EMBL/GenBank/DDBJ whole genome shotgun (WGS) entry which is preliminary data.</text>
</comment>
<dbReference type="InterPro" id="IPR036737">
    <property type="entry name" value="OmpA-like_sf"/>
</dbReference>
<reference evidence="6" key="1">
    <citation type="submission" date="2020-02" db="EMBL/GenBank/DDBJ databases">
        <authorList>
            <person name="Gao J."/>
            <person name="Sun J."/>
        </authorList>
    </citation>
    <scope>NUCLEOTIDE SEQUENCE</scope>
    <source>
        <strain evidence="6">602-2</strain>
    </source>
</reference>
<name>A0A6G4R3F1_9CAUL</name>
<dbReference type="EMBL" id="JAAKGT010000013">
    <property type="protein sequence ID" value="NGM52015.1"/>
    <property type="molecule type" value="Genomic_DNA"/>
</dbReference>
<evidence type="ECO:0000256" key="4">
    <source>
        <dbReference type="PROSITE-ProRule" id="PRU00473"/>
    </source>
</evidence>
<dbReference type="InterPro" id="IPR006665">
    <property type="entry name" value="OmpA-like"/>
</dbReference>
<dbReference type="Pfam" id="PF00691">
    <property type="entry name" value="OmpA"/>
    <property type="match status" value="1"/>
</dbReference>
<sequence length="142" mass="15235">MIALLIVAALQGAPTPPPPPPPVLHTYDELLIYFGPGPMDMRDSSRPAIGEAVRQIELYKPARILVTGHTDSLGPADRNMQLSARRAELVRQALIKAGAPADRLEIVARGESQPAVSSGDEVAEPLNNRVIVILKDPIAPPR</sequence>
<evidence type="ECO:0000259" key="5">
    <source>
        <dbReference type="PROSITE" id="PS51123"/>
    </source>
</evidence>
<dbReference type="PANTHER" id="PTHR30329:SF21">
    <property type="entry name" value="LIPOPROTEIN YIAD-RELATED"/>
    <property type="match status" value="1"/>
</dbReference>
<evidence type="ECO:0000313" key="6">
    <source>
        <dbReference type="EMBL" id="NGM52015.1"/>
    </source>
</evidence>
<dbReference type="PRINTS" id="PR01021">
    <property type="entry name" value="OMPADOMAIN"/>
</dbReference>
<gene>
    <name evidence="6" type="ORF">G5B46_20585</name>
</gene>
<dbReference type="InterPro" id="IPR006664">
    <property type="entry name" value="OMP_bac"/>
</dbReference>
<dbReference type="PROSITE" id="PS51123">
    <property type="entry name" value="OMPA_2"/>
    <property type="match status" value="1"/>
</dbReference>
<accession>A0A6G4R3F1</accession>
<evidence type="ECO:0000256" key="1">
    <source>
        <dbReference type="ARBA" id="ARBA00004442"/>
    </source>
</evidence>
<feature type="domain" description="OmpA-like" evidence="5">
    <location>
        <begin position="27"/>
        <end position="138"/>
    </location>
</feature>
<dbReference type="RefSeq" id="WP_165261989.1">
    <property type="nucleotide sequence ID" value="NZ_JAAKGT010000013.1"/>
</dbReference>
<dbReference type="CDD" id="cd07185">
    <property type="entry name" value="OmpA_C-like"/>
    <property type="match status" value="1"/>
</dbReference>
<dbReference type="InterPro" id="IPR050330">
    <property type="entry name" value="Bact_OuterMem_StrucFunc"/>
</dbReference>
<evidence type="ECO:0000256" key="3">
    <source>
        <dbReference type="ARBA" id="ARBA00023237"/>
    </source>
</evidence>
<evidence type="ECO:0000256" key="2">
    <source>
        <dbReference type="ARBA" id="ARBA00023136"/>
    </source>
</evidence>
<dbReference type="PANTHER" id="PTHR30329">
    <property type="entry name" value="STATOR ELEMENT OF FLAGELLAR MOTOR COMPLEX"/>
    <property type="match status" value="1"/>
</dbReference>
<dbReference type="Gene3D" id="3.30.1330.60">
    <property type="entry name" value="OmpA-like domain"/>
    <property type="match status" value="1"/>
</dbReference>
<dbReference type="GO" id="GO:0009279">
    <property type="term" value="C:cell outer membrane"/>
    <property type="evidence" value="ECO:0007669"/>
    <property type="project" value="UniProtKB-SubCell"/>
</dbReference>
<keyword evidence="3" id="KW-0998">Cell outer membrane</keyword>
<protein>
    <submittedName>
        <fullName evidence="6">OmpA family protein</fullName>
    </submittedName>
</protein>
<organism evidence="6">
    <name type="scientific">Caulobacter sp. 602-2</name>
    <dbReference type="NCBI Taxonomy" id="2710887"/>
    <lineage>
        <taxon>Bacteria</taxon>
        <taxon>Pseudomonadati</taxon>
        <taxon>Pseudomonadota</taxon>
        <taxon>Alphaproteobacteria</taxon>
        <taxon>Caulobacterales</taxon>
        <taxon>Caulobacteraceae</taxon>
        <taxon>Caulobacter</taxon>
    </lineage>
</organism>
<dbReference type="AlphaFoldDB" id="A0A6G4R3F1"/>
<comment type="subcellular location">
    <subcellularLocation>
        <location evidence="1">Cell outer membrane</location>
    </subcellularLocation>
</comment>
<dbReference type="SUPFAM" id="SSF103088">
    <property type="entry name" value="OmpA-like"/>
    <property type="match status" value="1"/>
</dbReference>